<evidence type="ECO:0000313" key="2">
    <source>
        <dbReference type="Proteomes" id="UP000178379"/>
    </source>
</evidence>
<accession>A0A1F6T168</accession>
<protein>
    <submittedName>
        <fullName evidence="1">Addiction module antidote protein</fullName>
    </submittedName>
</protein>
<dbReference type="InterPro" id="IPR014057">
    <property type="entry name" value="HI1420"/>
</dbReference>
<dbReference type="PANTHER" id="PTHR40275">
    <property type="entry name" value="SSL7038 PROTEIN"/>
    <property type="match status" value="1"/>
</dbReference>
<dbReference type="Pfam" id="PF21716">
    <property type="entry name" value="dnstrm_HI1420"/>
    <property type="match status" value="1"/>
</dbReference>
<reference evidence="1 2" key="1">
    <citation type="journal article" date="2016" name="Nat. Commun.">
        <title>Thousands of microbial genomes shed light on interconnected biogeochemical processes in an aquifer system.</title>
        <authorList>
            <person name="Anantharaman K."/>
            <person name="Brown C.T."/>
            <person name="Hug L.A."/>
            <person name="Sharon I."/>
            <person name="Castelle C.J."/>
            <person name="Probst A.J."/>
            <person name="Thomas B.C."/>
            <person name="Singh A."/>
            <person name="Wilkins M.J."/>
            <person name="Karaoz U."/>
            <person name="Brodie E.L."/>
            <person name="Williams K.H."/>
            <person name="Hubbard S.S."/>
            <person name="Banfield J.F."/>
        </authorList>
    </citation>
    <scope>NUCLEOTIDE SEQUENCE [LARGE SCALE GENOMIC DNA]</scope>
</reference>
<sequence length="107" mass="11919">MRKTKPYRSHEEATVESFHRDPEFAAEYLNSVLADGDQKELMLALRRIAAAFGGVPKVAKQAELNAKALYRTLSPKGNPELRTLSALLKATGMRLAVVPEKRRRKAA</sequence>
<dbReference type="AlphaFoldDB" id="A0A1F6T168"/>
<organism evidence="1 2">
    <name type="scientific">Candidatus Muproteobacteria bacterium RBG_16_62_13</name>
    <dbReference type="NCBI Taxonomy" id="1817756"/>
    <lineage>
        <taxon>Bacteria</taxon>
        <taxon>Pseudomonadati</taxon>
        <taxon>Pseudomonadota</taxon>
        <taxon>Candidatus Muproteobacteria</taxon>
    </lineage>
</organism>
<gene>
    <name evidence="1" type="ORF">A2140_02600</name>
</gene>
<name>A0A1F6T168_9PROT</name>
<dbReference type="EMBL" id="MFSQ01000109">
    <property type="protein sequence ID" value="OGI38928.1"/>
    <property type="molecule type" value="Genomic_DNA"/>
</dbReference>
<evidence type="ECO:0000313" key="1">
    <source>
        <dbReference type="EMBL" id="OGI38928.1"/>
    </source>
</evidence>
<proteinExistence type="predicted"/>
<comment type="caution">
    <text evidence="1">The sequence shown here is derived from an EMBL/GenBank/DDBJ whole genome shotgun (WGS) entry which is preliminary data.</text>
</comment>
<dbReference type="PANTHER" id="PTHR40275:SF1">
    <property type="entry name" value="SSL7038 PROTEIN"/>
    <property type="match status" value="1"/>
</dbReference>
<dbReference type="Proteomes" id="UP000178379">
    <property type="component" value="Unassembled WGS sequence"/>
</dbReference>